<organism evidence="13 14">
    <name type="scientific">Hyphomonas beringensis</name>
    <dbReference type="NCBI Taxonomy" id="1280946"/>
    <lineage>
        <taxon>Bacteria</taxon>
        <taxon>Pseudomonadati</taxon>
        <taxon>Pseudomonadota</taxon>
        <taxon>Alphaproteobacteria</taxon>
        <taxon>Hyphomonadales</taxon>
        <taxon>Hyphomonadaceae</taxon>
        <taxon>Hyphomonas</taxon>
    </lineage>
</organism>
<dbReference type="NCBIfam" id="TIGR03594">
    <property type="entry name" value="GTPase_EngA"/>
    <property type="match status" value="1"/>
</dbReference>
<feature type="domain" description="EngA-type G" evidence="12">
    <location>
        <begin position="228"/>
        <end position="403"/>
    </location>
</feature>
<dbReference type="FunFam" id="3.30.300.20:FF:000004">
    <property type="entry name" value="GTPase Der"/>
    <property type="match status" value="1"/>
</dbReference>
<evidence type="ECO:0000256" key="1">
    <source>
        <dbReference type="ARBA" id="ARBA00008279"/>
    </source>
</evidence>
<evidence type="ECO:0000313" key="14">
    <source>
        <dbReference type="Proteomes" id="UP000027037"/>
    </source>
</evidence>
<dbReference type="PATRIC" id="fig|1280946.3.peg.2463"/>
<evidence type="ECO:0000256" key="6">
    <source>
        <dbReference type="ARBA" id="ARBA00023134"/>
    </source>
</evidence>
<dbReference type="PIRSF" id="PIRSF006485">
    <property type="entry name" value="GTP-binding_EngA"/>
    <property type="match status" value="1"/>
</dbReference>
<feature type="compositionally biased region" description="Low complexity" evidence="11">
    <location>
        <begin position="507"/>
        <end position="518"/>
    </location>
</feature>
<keyword evidence="5 8" id="KW-0547">Nucleotide-binding</keyword>
<comment type="caution">
    <text evidence="13">The sequence shown here is derived from an EMBL/GenBank/DDBJ whole genome shotgun (WGS) entry which is preliminary data.</text>
</comment>
<dbReference type="Pfam" id="PF01926">
    <property type="entry name" value="MMR_HSR1"/>
    <property type="match status" value="2"/>
</dbReference>
<comment type="subunit">
    <text evidence="8">Associates with the 50S ribosomal subunit.</text>
</comment>
<reference evidence="13 14" key="1">
    <citation type="journal article" date="2014" name="Antonie Van Leeuwenhoek">
        <title>Hyphomonas beringensis sp. nov. and Hyphomonas chukchiensis sp. nov., isolated from surface seawater of the Bering Sea and Chukchi Sea.</title>
        <authorList>
            <person name="Li C."/>
            <person name="Lai Q."/>
            <person name="Li G."/>
            <person name="Dong C."/>
            <person name="Wang J."/>
            <person name="Liao Y."/>
            <person name="Shao Z."/>
        </authorList>
    </citation>
    <scope>NUCLEOTIDE SEQUENCE [LARGE SCALE GENOMIC DNA]</scope>
    <source>
        <strain evidence="13 14">25B14_1</strain>
    </source>
</reference>
<evidence type="ECO:0000256" key="11">
    <source>
        <dbReference type="SAM" id="MobiDB-lite"/>
    </source>
</evidence>
<feature type="region of interest" description="Disordered" evidence="11">
    <location>
        <begin position="492"/>
        <end position="526"/>
    </location>
</feature>
<evidence type="ECO:0000256" key="5">
    <source>
        <dbReference type="ARBA" id="ARBA00022741"/>
    </source>
</evidence>
<sequence>MPLKLAIVGRPNVGKSTLFNRLVGKKIALVDDQPGVTRDRKQAEGNLASMPLILIDTAGYETAYDDSLESRMRQQTEAAIAEAELALFLIDARVGVTPEDENFAALLRKSGIPIVLAANKAEGRQGDTGLMEAWNLGLGDPVGLSAEHGEGMADLFEAIRRVLGEEAFELAMQEAEQDYDPRAAEDILEKLAHIDIDDLSVSDDDLVAAIEAADVDIAPEPPRDDKPIKLAIVGRPNAGKSTLINQLLQSDRLLTGPEAGITRDSISIDWEWEGRRIRLVDTAGLRRKSKVQERLERMSTGETIRSLKYADIIALVMDAHEAMEKQDLQIAELALREGRGVVLVISKWDTVKKPDEAARHIRDLSNRLMPNAGGAPVVFLSGLTGRHTDRLMPAVAKVYEDWTARVKTGDLNRWLRHTIERHPPPSVQGKRIKPRYMAQMKARPPTFVLIASRGDQMPETYKRYLVNELREAFDMHGVPIRLFVRQGKNPYANKAEGARKPPAKTYGKGANKAANRAAGKTKQKKY</sequence>
<dbReference type="InterPro" id="IPR016484">
    <property type="entry name" value="GTPase_Der"/>
</dbReference>
<accession>A0A062UAS2</accession>
<dbReference type="PANTHER" id="PTHR43834">
    <property type="entry name" value="GTPASE DER"/>
    <property type="match status" value="1"/>
</dbReference>
<dbReference type="Gene3D" id="3.30.300.20">
    <property type="match status" value="1"/>
</dbReference>
<dbReference type="InterPro" id="IPR006073">
    <property type="entry name" value="GTP-bd"/>
</dbReference>
<dbReference type="InterPro" id="IPR015946">
    <property type="entry name" value="KH_dom-like_a/b"/>
</dbReference>
<feature type="domain" description="EngA-type G" evidence="12">
    <location>
        <begin position="3"/>
        <end position="167"/>
    </location>
</feature>
<proteinExistence type="inferred from homology"/>
<name>A0A062UAS2_9PROT</name>
<comment type="function">
    <text evidence="8 10">GTPase that plays an essential role in the late steps of ribosome biogenesis.</text>
</comment>
<dbReference type="CDD" id="cd01894">
    <property type="entry name" value="EngA1"/>
    <property type="match status" value="1"/>
</dbReference>
<evidence type="ECO:0000256" key="9">
    <source>
        <dbReference type="PROSITE-ProRule" id="PRU01049"/>
    </source>
</evidence>
<dbReference type="GO" id="GO:0042254">
    <property type="term" value="P:ribosome biogenesis"/>
    <property type="evidence" value="ECO:0007669"/>
    <property type="project" value="UniProtKB-KW"/>
</dbReference>
<protein>
    <recommendedName>
        <fullName evidence="2 8">GTPase Der</fullName>
    </recommendedName>
    <alternativeName>
        <fullName evidence="7 8">GTP-binding protein EngA</fullName>
    </alternativeName>
</protein>
<feature type="binding site" evidence="8">
    <location>
        <begin position="281"/>
        <end position="285"/>
    </location>
    <ligand>
        <name>GTP</name>
        <dbReference type="ChEBI" id="CHEBI:37565"/>
        <label>2</label>
    </ligand>
</feature>
<evidence type="ECO:0000259" key="12">
    <source>
        <dbReference type="PROSITE" id="PS51712"/>
    </source>
</evidence>
<dbReference type="OrthoDB" id="9805918at2"/>
<dbReference type="RefSeq" id="WP_034797361.1">
    <property type="nucleotide sequence ID" value="NZ_AWFF01000048.1"/>
</dbReference>
<evidence type="ECO:0000256" key="7">
    <source>
        <dbReference type="ARBA" id="ARBA00032345"/>
    </source>
</evidence>
<feature type="binding site" evidence="8">
    <location>
        <begin position="119"/>
        <end position="122"/>
    </location>
    <ligand>
        <name>GTP</name>
        <dbReference type="ChEBI" id="CHEBI:37565"/>
        <label>1</label>
    </ligand>
</feature>
<dbReference type="AlphaFoldDB" id="A0A062UAS2"/>
<dbReference type="InterPro" id="IPR031166">
    <property type="entry name" value="G_ENGA"/>
</dbReference>
<evidence type="ECO:0000256" key="3">
    <source>
        <dbReference type="ARBA" id="ARBA00022517"/>
    </source>
</evidence>
<dbReference type="Pfam" id="PF14714">
    <property type="entry name" value="KH_dom-like"/>
    <property type="match status" value="1"/>
</dbReference>
<dbReference type="PRINTS" id="PR00326">
    <property type="entry name" value="GTP1OBG"/>
</dbReference>
<dbReference type="Gene3D" id="3.40.50.300">
    <property type="entry name" value="P-loop containing nucleotide triphosphate hydrolases"/>
    <property type="match status" value="2"/>
</dbReference>
<dbReference type="EMBL" id="AWFF01000048">
    <property type="protein sequence ID" value="KCZ53674.1"/>
    <property type="molecule type" value="Genomic_DNA"/>
</dbReference>
<dbReference type="HAMAP" id="MF_00195">
    <property type="entry name" value="GTPase_Der"/>
    <property type="match status" value="1"/>
</dbReference>
<keyword evidence="6 8" id="KW-0342">GTP-binding</keyword>
<dbReference type="InterPro" id="IPR005225">
    <property type="entry name" value="Small_GTP-bd"/>
</dbReference>
<feature type="binding site" evidence="8">
    <location>
        <begin position="346"/>
        <end position="349"/>
    </location>
    <ligand>
        <name>GTP</name>
        <dbReference type="ChEBI" id="CHEBI:37565"/>
        <label>2</label>
    </ligand>
</feature>
<dbReference type="SUPFAM" id="SSF52540">
    <property type="entry name" value="P-loop containing nucleoside triphosphate hydrolases"/>
    <property type="match status" value="2"/>
</dbReference>
<dbReference type="PANTHER" id="PTHR43834:SF6">
    <property type="entry name" value="GTPASE DER"/>
    <property type="match status" value="1"/>
</dbReference>
<dbReference type="GO" id="GO:0005525">
    <property type="term" value="F:GTP binding"/>
    <property type="evidence" value="ECO:0007669"/>
    <property type="project" value="UniProtKB-UniRule"/>
</dbReference>
<gene>
    <name evidence="8" type="primary">der</name>
    <name evidence="13" type="ORF">HY29_16510</name>
</gene>
<dbReference type="InterPro" id="IPR032859">
    <property type="entry name" value="KH_dom-like"/>
</dbReference>
<keyword evidence="3 8" id="KW-0690">Ribosome biogenesis</keyword>
<dbReference type="STRING" id="1280946.HY29_16510"/>
<feature type="binding site" evidence="8">
    <location>
        <begin position="9"/>
        <end position="16"/>
    </location>
    <ligand>
        <name>GTP</name>
        <dbReference type="ChEBI" id="CHEBI:37565"/>
        <label>1</label>
    </ligand>
</feature>
<dbReference type="CDD" id="cd01895">
    <property type="entry name" value="EngA2"/>
    <property type="match status" value="1"/>
</dbReference>
<evidence type="ECO:0000256" key="10">
    <source>
        <dbReference type="RuleBase" id="RU004481"/>
    </source>
</evidence>
<keyword evidence="14" id="KW-1185">Reference proteome</keyword>
<evidence type="ECO:0000256" key="4">
    <source>
        <dbReference type="ARBA" id="ARBA00022737"/>
    </source>
</evidence>
<comment type="similarity">
    <text evidence="1 8 9 10">Belongs to the TRAFAC class TrmE-Era-EngA-EngB-Septin-like GTPase superfamily. EngA (Der) GTPase family.</text>
</comment>
<dbReference type="InterPro" id="IPR027417">
    <property type="entry name" value="P-loop_NTPase"/>
</dbReference>
<keyword evidence="4 10" id="KW-0677">Repeat</keyword>
<dbReference type="PROSITE" id="PS51712">
    <property type="entry name" value="G_ENGA"/>
    <property type="match status" value="2"/>
</dbReference>
<dbReference type="eggNOG" id="COG1160">
    <property type="taxonomic scope" value="Bacteria"/>
</dbReference>
<feature type="binding site" evidence="8">
    <location>
        <begin position="56"/>
        <end position="60"/>
    </location>
    <ligand>
        <name>GTP</name>
        <dbReference type="ChEBI" id="CHEBI:37565"/>
        <label>1</label>
    </ligand>
</feature>
<evidence type="ECO:0000256" key="2">
    <source>
        <dbReference type="ARBA" id="ARBA00020953"/>
    </source>
</evidence>
<feature type="binding site" evidence="8">
    <location>
        <begin position="234"/>
        <end position="241"/>
    </location>
    <ligand>
        <name>GTP</name>
        <dbReference type="ChEBI" id="CHEBI:37565"/>
        <label>2</label>
    </ligand>
</feature>
<dbReference type="NCBIfam" id="TIGR00231">
    <property type="entry name" value="small_GTP"/>
    <property type="match status" value="2"/>
</dbReference>
<evidence type="ECO:0000256" key="8">
    <source>
        <dbReference type="HAMAP-Rule" id="MF_00195"/>
    </source>
</evidence>
<dbReference type="Proteomes" id="UP000027037">
    <property type="component" value="Unassembled WGS sequence"/>
</dbReference>
<evidence type="ECO:0000313" key="13">
    <source>
        <dbReference type="EMBL" id="KCZ53674.1"/>
    </source>
</evidence>